<gene>
    <name evidence="2" type="ORF">MPP7335_04228</name>
</gene>
<organism evidence="2 3">
    <name type="scientific">Mycolicibacterium parafortuitum</name>
    <name type="common">Mycobacterium parafortuitum</name>
    <dbReference type="NCBI Taxonomy" id="39692"/>
    <lineage>
        <taxon>Bacteria</taxon>
        <taxon>Bacillati</taxon>
        <taxon>Actinomycetota</taxon>
        <taxon>Actinomycetes</taxon>
        <taxon>Mycobacteriales</taxon>
        <taxon>Mycobacteriaceae</taxon>
        <taxon>Mycolicibacterium</taxon>
    </lineage>
</organism>
<sequence length="131" mass="14200">MADSPFDAVRRYVAAFDAADIDAMAAACDDTMQILDGMPPHTWQGPTATRAWWRDVMAESEHLGFSGYHITLGDPSHVEDNGIFGYVVVPAAMAFSVAGAQRTQTGSTFTVALRNSGSGWRLTAWSWSKGR</sequence>
<dbReference type="RefSeq" id="WP_083145071.1">
    <property type="nucleotide sequence ID" value="NZ_MVID01000019.1"/>
</dbReference>
<evidence type="ECO:0000313" key="2">
    <source>
        <dbReference type="EMBL" id="SRX82468.1"/>
    </source>
</evidence>
<dbReference type="AlphaFoldDB" id="A0A375YMT3"/>
<dbReference type="Gene3D" id="3.10.450.50">
    <property type="match status" value="1"/>
</dbReference>
<evidence type="ECO:0000313" key="3">
    <source>
        <dbReference type="Proteomes" id="UP000252008"/>
    </source>
</evidence>
<dbReference type="InterPro" id="IPR037401">
    <property type="entry name" value="SnoaL-like"/>
</dbReference>
<dbReference type="Pfam" id="PF12680">
    <property type="entry name" value="SnoaL_2"/>
    <property type="match status" value="1"/>
</dbReference>
<keyword evidence="3" id="KW-1185">Reference proteome</keyword>
<dbReference type="InterPro" id="IPR032710">
    <property type="entry name" value="NTF2-like_dom_sf"/>
</dbReference>
<protein>
    <recommendedName>
        <fullName evidence="1">SnoaL-like domain-containing protein</fullName>
    </recommendedName>
</protein>
<name>A0A375YMT3_MYCPF</name>
<feature type="domain" description="SnoaL-like" evidence="1">
    <location>
        <begin position="9"/>
        <end position="86"/>
    </location>
</feature>
<evidence type="ECO:0000259" key="1">
    <source>
        <dbReference type="Pfam" id="PF12680"/>
    </source>
</evidence>
<reference evidence="2 3" key="1">
    <citation type="submission" date="2018-05" db="EMBL/GenBank/DDBJ databases">
        <authorList>
            <consortium name="IHU Genomes"/>
        </authorList>
    </citation>
    <scope>NUCLEOTIDE SEQUENCE [LARGE SCALE GENOMIC DNA]</scope>
    <source>
        <strain evidence="2 3">P7335</strain>
    </source>
</reference>
<dbReference type="STRING" id="39692.BST38_19290"/>
<dbReference type="Proteomes" id="UP000252008">
    <property type="component" value="Unassembled WGS sequence"/>
</dbReference>
<dbReference type="EMBL" id="UEGS01000001">
    <property type="protein sequence ID" value="SRX82468.1"/>
    <property type="molecule type" value="Genomic_DNA"/>
</dbReference>
<proteinExistence type="predicted"/>
<dbReference type="SUPFAM" id="SSF54427">
    <property type="entry name" value="NTF2-like"/>
    <property type="match status" value="1"/>
</dbReference>
<accession>A0A375YMT3</accession>